<dbReference type="Pfam" id="PF09979">
    <property type="entry name" value="DUF2213"/>
    <property type="match status" value="1"/>
</dbReference>
<evidence type="ECO:0000313" key="2">
    <source>
        <dbReference type="EMBL" id="CAB4132167.1"/>
    </source>
</evidence>
<evidence type="ECO:0000256" key="1">
    <source>
        <dbReference type="SAM" id="MobiDB-lite"/>
    </source>
</evidence>
<dbReference type="InterPro" id="IPR016913">
    <property type="entry name" value="UCP029215"/>
</dbReference>
<feature type="compositionally biased region" description="Acidic residues" evidence="1">
    <location>
        <begin position="297"/>
        <end position="314"/>
    </location>
</feature>
<sequence length="454" mass="49351">MPLAIGSSQKTISRNIAIERNAGKSASQAAAIAYSKAGKDSDESARVYDSNGWFEVRDNPLSKVGVFDYSGKVISKDLPPNQFYKVYRPAEELADMSCINSFKLVPWTDDHPKRLLGDADIGRIAPEEKGIGGVIGERVYFDAATGYLKGNIKVFSKTQADAIASGKVELSVGYQCKYEYNPGVWEGKPYEYIQRTIRGNHLASVDSGRMGADVAVMDGFQFTIDSKEFIPMKKTKVSALLKNLIAVGMDADEKAEAAETPEEKSEIAQLQELLKKVTPLMQQLSELQSVQAAPELAEPDEGGEGEADPAESDEDKEKATFDLDAETLNPKEKKGEGMDAKEVKALVAREVAKALAGASSGMDAKEVMREIKQRDELAASLSRFIGTFNASEMTHGEVAEYGVKKLEISAPKGSEAAVLQGYLHGRKAPTAHAATMDSKEADFFARNKQLNIKE</sequence>
<accession>A0A6J5LGF4</accession>
<name>A0A6J5LGF4_9CAUD</name>
<protein>
    <submittedName>
        <fullName evidence="2">Uncharacterized conserved protein UCP029215</fullName>
    </submittedName>
</protein>
<organism evidence="2">
    <name type="scientific">uncultured Caudovirales phage</name>
    <dbReference type="NCBI Taxonomy" id="2100421"/>
    <lineage>
        <taxon>Viruses</taxon>
        <taxon>Duplodnaviria</taxon>
        <taxon>Heunggongvirae</taxon>
        <taxon>Uroviricota</taxon>
        <taxon>Caudoviricetes</taxon>
        <taxon>Peduoviridae</taxon>
        <taxon>Maltschvirus</taxon>
        <taxon>Maltschvirus maltsch</taxon>
    </lineage>
</organism>
<gene>
    <name evidence="2" type="ORF">UFOVP138_66</name>
</gene>
<dbReference type="EMBL" id="LR796256">
    <property type="protein sequence ID" value="CAB4132167.1"/>
    <property type="molecule type" value="Genomic_DNA"/>
</dbReference>
<proteinExistence type="predicted"/>
<reference evidence="2" key="1">
    <citation type="submission" date="2020-04" db="EMBL/GenBank/DDBJ databases">
        <authorList>
            <person name="Chiriac C."/>
            <person name="Salcher M."/>
            <person name="Ghai R."/>
            <person name="Kavagutti S V."/>
        </authorList>
    </citation>
    <scope>NUCLEOTIDE SEQUENCE</scope>
</reference>
<feature type="region of interest" description="Disordered" evidence="1">
    <location>
        <begin position="291"/>
        <end position="337"/>
    </location>
</feature>